<name>A0ABR6IZT7_9HYPH</name>
<organism evidence="1 2">
    <name type="scientific">Rhizobium mongolense</name>
    <dbReference type="NCBI Taxonomy" id="57676"/>
    <lineage>
        <taxon>Bacteria</taxon>
        <taxon>Pseudomonadati</taxon>
        <taxon>Pseudomonadota</taxon>
        <taxon>Alphaproteobacteria</taxon>
        <taxon>Hyphomicrobiales</taxon>
        <taxon>Rhizobiaceae</taxon>
        <taxon>Rhizobium/Agrobacterium group</taxon>
        <taxon>Rhizobium</taxon>
    </lineage>
</organism>
<accession>A0ABR6IZT7</accession>
<comment type="caution">
    <text evidence="1">The sequence shown here is derived from an EMBL/GenBank/DDBJ whole genome shotgun (WGS) entry which is preliminary data.</text>
</comment>
<sequence length="49" mass="5345">MADRRLALHIADHQGAHVVSRTSVADLPTGPKEPRLTVRSVEEEAVTAR</sequence>
<keyword evidence="2" id="KW-1185">Reference proteome</keyword>
<dbReference type="Proteomes" id="UP000551353">
    <property type="component" value="Unassembled WGS sequence"/>
</dbReference>
<dbReference type="EMBL" id="JACIFX010000027">
    <property type="protein sequence ID" value="MBB4233150.1"/>
    <property type="molecule type" value="Genomic_DNA"/>
</dbReference>
<protein>
    <submittedName>
        <fullName evidence="1">Uncharacterized protein</fullName>
    </submittedName>
</protein>
<reference evidence="1 2" key="1">
    <citation type="submission" date="2020-08" db="EMBL/GenBank/DDBJ databases">
        <title>Genomic Encyclopedia of Type Strains, Phase IV (KMG-V): Genome sequencing to study the core and pangenomes of soil and plant-associated prokaryotes.</title>
        <authorList>
            <person name="Whitman W."/>
        </authorList>
    </citation>
    <scope>NUCLEOTIDE SEQUENCE [LARGE SCALE GENOMIC DNA]</scope>
    <source>
        <strain evidence="1 2">SEMIA 4087</strain>
    </source>
</reference>
<gene>
    <name evidence="1" type="ORF">GGD56_007053</name>
</gene>
<evidence type="ECO:0000313" key="1">
    <source>
        <dbReference type="EMBL" id="MBB4233150.1"/>
    </source>
</evidence>
<proteinExistence type="predicted"/>
<evidence type="ECO:0000313" key="2">
    <source>
        <dbReference type="Proteomes" id="UP000551353"/>
    </source>
</evidence>